<keyword evidence="1" id="KW-0812">Transmembrane</keyword>
<feature type="transmembrane region" description="Helical" evidence="1">
    <location>
        <begin position="200"/>
        <end position="224"/>
    </location>
</feature>
<evidence type="ECO:0008006" key="4">
    <source>
        <dbReference type="Google" id="ProtNLM"/>
    </source>
</evidence>
<dbReference type="PATRIC" id="fig|1315283.4.peg.1434"/>
<sequence length="262" mass="29635">MNKHITLSFLAWLAAIFVGAAGIYGLWPSPQSKLLLAIEIITLIILLFNSASITRWVYKHTKNKQQRYIALLCMASLVLCICGDVVNFNLSNQYYRYNEVIKHDYLADSVWFFVPGYSLLFIAVLLASRSLVMYPLYYVVAYLGGTLLISLLCFYFMYIPEAGYYVLLLTGVHSFVITSVGLMSLVLLNTYRRLNAPLGVWLVSLGLVLAAIADALIGLYWIYGNSGEGYFPQIRYINWVIYISSQCLVIHLAKINITYKLG</sequence>
<dbReference type="KEGG" id="ptn:PTRA_a1664"/>
<proteinExistence type="predicted"/>
<evidence type="ECO:0000313" key="3">
    <source>
        <dbReference type="Proteomes" id="UP000065261"/>
    </source>
</evidence>
<dbReference type="OrthoDB" id="6289554at2"/>
<dbReference type="RefSeq" id="WP_069188188.1">
    <property type="nucleotide sequence ID" value="NZ_CP011034.1"/>
</dbReference>
<feature type="transmembrane region" description="Helical" evidence="1">
    <location>
        <begin position="110"/>
        <end position="128"/>
    </location>
</feature>
<feature type="transmembrane region" description="Helical" evidence="1">
    <location>
        <begin position="36"/>
        <end position="57"/>
    </location>
</feature>
<evidence type="ECO:0000313" key="2">
    <source>
        <dbReference type="EMBL" id="ALS32842.1"/>
    </source>
</evidence>
<feature type="transmembrane region" description="Helical" evidence="1">
    <location>
        <begin position="135"/>
        <end position="158"/>
    </location>
</feature>
<reference evidence="2 3" key="1">
    <citation type="submission" date="2015-03" db="EMBL/GenBank/DDBJ databases">
        <authorList>
            <person name="Murphy D."/>
        </authorList>
    </citation>
    <scope>NUCLEOTIDE SEQUENCE [LARGE SCALE GENOMIC DNA]</scope>
    <source>
        <strain evidence="2 3">KMM 520</strain>
    </source>
</reference>
<dbReference type="AlphaFoldDB" id="A0A0U2WHT6"/>
<feature type="transmembrane region" description="Helical" evidence="1">
    <location>
        <begin position="236"/>
        <end position="253"/>
    </location>
</feature>
<keyword evidence="1" id="KW-0472">Membrane</keyword>
<name>A0A0U2WHT6_9GAMM</name>
<keyword evidence="1" id="KW-1133">Transmembrane helix</keyword>
<accession>A0A0U2WHT6</accession>
<protein>
    <recommendedName>
        <fullName evidence="4">YhhN-like protein</fullName>
    </recommendedName>
</protein>
<feature type="transmembrane region" description="Helical" evidence="1">
    <location>
        <begin position="164"/>
        <end position="188"/>
    </location>
</feature>
<evidence type="ECO:0000256" key="1">
    <source>
        <dbReference type="SAM" id="Phobius"/>
    </source>
</evidence>
<gene>
    <name evidence="2" type="ORF">PTRA_a1664</name>
</gene>
<feature type="transmembrane region" description="Helical" evidence="1">
    <location>
        <begin position="69"/>
        <end position="90"/>
    </location>
</feature>
<organism evidence="2">
    <name type="scientific">Pseudoalteromonas translucida KMM 520</name>
    <dbReference type="NCBI Taxonomy" id="1315283"/>
    <lineage>
        <taxon>Bacteria</taxon>
        <taxon>Pseudomonadati</taxon>
        <taxon>Pseudomonadota</taxon>
        <taxon>Gammaproteobacteria</taxon>
        <taxon>Alteromonadales</taxon>
        <taxon>Pseudoalteromonadaceae</taxon>
        <taxon>Pseudoalteromonas</taxon>
    </lineage>
</organism>
<dbReference type="Proteomes" id="UP000065261">
    <property type="component" value="Chromosome I"/>
</dbReference>
<dbReference type="EMBL" id="CP011034">
    <property type="protein sequence ID" value="ALS32842.1"/>
    <property type="molecule type" value="Genomic_DNA"/>
</dbReference>